<evidence type="ECO:0000313" key="2">
    <source>
        <dbReference type="Proteomes" id="UP001335665"/>
    </source>
</evidence>
<protein>
    <recommendedName>
        <fullName evidence="3">SWIM-type domain-containing protein</fullName>
    </recommendedName>
</protein>
<name>A0ABU7SU63_9LACO</name>
<dbReference type="RefSeq" id="WP_331192334.1">
    <property type="nucleotide sequence ID" value="NZ_JAQSEN010000015.1"/>
</dbReference>
<sequence>MKRTKTIDLTKPSKLRIDEETSAFHPSWGNTILMTAYDDERTFVLTRDGRNLLLKRPLREVLSRFALDNDVPWYERQAIYDLTGARKGRGYIAGHHRLVPTHGTTNANVVYYMAHWLDEEGIAVHDGKLIVSFHGRKRIFRVWIDTSLKTFNRLLKAANEVAEYQLDEMVWMMHNYGIKESDKKESVRYYHTVGDQCRCTHHELRCACMDTVVRHVLMDYLNEEDCEEAIARIKRDIKK</sequence>
<dbReference type="EMBL" id="JAQSFA010000018">
    <property type="protein sequence ID" value="MEE6701605.1"/>
    <property type="molecule type" value="Genomic_DNA"/>
</dbReference>
<accession>A0ABU7SU63</accession>
<evidence type="ECO:0008006" key="3">
    <source>
        <dbReference type="Google" id="ProtNLM"/>
    </source>
</evidence>
<dbReference type="Proteomes" id="UP001335665">
    <property type="component" value="Unassembled WGS sequence"/>
</dbReference>
<keyword evidence="2" id="KW-1185">Reference proteome</keyword>
<evidence type="ECO:0000313" key="1">
    <source>
        <dbReference type="EMBL" id="MEE6701605.1"/>
    </source>
</evidence>
<gene>
    <name evidence="1" type="ORF">PS396_07315</name>
</gene>
<proteinExistence type="predicted"/>
<reference evidence="1 2" key="1">
    <citation type="submission" date="2023-02" db="EMBL/GenBank/DDBJ databases">
        <title>The predominant lactic acid bacteria and yeasts involved in the spontaneous fermentation of millet during the production of the traditional porridge Hausa koko in Ghana.</title>
        <authorList>
            <person name="Atter A."/>
            <person name="Diaz M."/>
        </authorList>
    </citation>
    <scope>NUCLEOTIDE SEQUENCE [LARGE SCALE GENOMIC DNA]</scope>
    <source>
        <strain evidence="1 2">FI11552</strain>
    </source>
</reference>
<organism evidence="1 2">
    <name type="scientific">Limosilactobacillus pontis</name>
    <dbReference type="NCBI Taxonomy" id="35787"/>
    <lineage>
        <taxon>Bacteria</taxon>
        <taxon>Bacillati</taxon>
        <taxon>Bacillota</taxon>
        <taxon>Bacilli</taxon>
        <taxon>Lactobacillales</taxon>
        <taxon>Lactobacillaceae</taxon>
        <taxon>Limosilactobacillus</taxon>
    </lineage>
</organism>
<comment type="caution">
    <text evidence="1">The sequence shown here is derived from an EMBL/GenBank/DDBJ whole genome shotgun (WGS) entry which is preliminary data.</text>
</comment>